<dbReference type="HOGENOM" id="CLU_1052428_0_0_10"/>
<reference evidence="1" key="1">
    <citation type="submission" date="2010-07" db="EMBL/GenBank/DDBJ databases">
        <authorList>
            <person name="Muzny D."/>
            <person name="Qin X."/>
            <person name="Deng J."/>
            <person name="Jiang H."/>
            <person name="Liu Y."/>
            <person name="Qu J."/>
            <person name="Song X.-Z."/>
            <person name="Zhang L."/>
            <person name="Thornton R."/>
            <person name="Coyle M."/>
            <person name="Francisco L."/>
            <person name="Jackson L."/>
            <person name="Javaid M."/>
            <person name="Korchina V."/>
            <person name="Kovar C."/>
            <person name="Mata R."/>
            <person name="Mathew T."/>
            <person name="Ngo R."/>
            <person name="Nguyen L."/>
            <person name="Nguyen N."/>
            <person name="Okwuonu G."/>
            <person name="Ongeri F."/>
            <person name="Pham C."/>
            <person name="Simmons D."/>
            <person name="Wilczek-Boney K."/>
            <person name="Hale W."/>
            <person name="Jakkamsetti A."/>
            <person name="Pham P."/>
            <person name="Ruth R."/>
            <person name="San Lucas F."/>
            <person name="Warren J."/>
            <person name="Zhang J."/>
            <person name="Zhao Z."/>
            <person name="Zhou C."/>
            <person name="Zhu D."/>
            <person name="Lee S."/>
            <person name="Bess C."/>
            <person name="Blankenburg K."/>
            <person name="Forbes L."/>
            <person name="Fu Q."/>
            <person name="Gubbala S."/>
            <person name="Hirani K."/>
            <person name="Jayaseelan J.C."/>
            <person name="Lara F."/>
            <person name="Munidasa M."/>
            <person name="Palculict T."/>
            <person name="Patil S."/>
            <person name="Pu L.-L."/>
            <person name="Saada N."/>
            <person name="Tang L."/>
            <person name="Weissenberger G."/>
            <person name="Zhu Y."/>
            <person name="Hemphill L."/>
            <person name="Shang Y."/>
            <person name="Youmans B."/>
            <person name="Ayvaz T."/>
            <person name="Ross M."/>
            <person name="Santibanez J."/>
            <person name="Aqrawi P."/>
            <person name="Gross S."/>
            <person name="Joshi V."/>
            <person name="Fowler G."/>
            <person name="Nazareth L."/>
            <person name="Reid J."/>
            <person name="Worley K."/>
            <person name="Petrosino J."/>
            <person name="Highlander S."/>
            <person name="Gibbs R."/>
        </authorList>
    </citation>
    <scope>NUCLEOTIDE SEQUENCE [LARGE SCALE GENOMIC DNA]</scope>
    <source>
        <strain evidence="1">DSM 16973</strain>
    </source>
</reference>
<keyword evidence="2" id="KW-1185">Reference proteome</keyword>
<proteinExistence type="predicted"/>
<dbReference type="Proteomes" id="UP000004394">
    <property type="component" value="Unassembled WGS sequence"/>
</dbReference>
<evidence type="ECO:0000313" key="2">
    <source>
        <dbReference type="Proteomes" id="UP000004394"/>
    </source>
</evidence>
<dbReference type="RefSeq" id="WP_006950670.1">
    <property type="nucleotide sequence ID" value="NZ_BAJI01000025.1"/>
</dbReference>
<dbReference type="Gene3D" id="3.40.50.450">
    <property type="match status" value="1"/>
</dbReference>
<gene>
    <name evidence="1" type="ORF">HMPREF0658_2260</name>
</gene>
<comment type="caution">
    <text evidence="1">The sequence shown here is derived from an EMBL/GenBank/DDBJ whole genome shotgun (WGS) entry which is preliminary data.</text>
</comment>
<dbReference type="BioCyc" id="PMAR862515-HMP:GMOO-2293-MONOMER"/>
<organism evidence="1 2">
    <name type="scientific">Hoylesella marshii DSM 16973 = JCM 13450</name>
    <dbReference type="NCBI Taxonomy" id="862515"/>
    <lineage>
        <taxon>Bacteria</taxon>
        <taxon>Pseudomonadati</taxon>
        <taxon>Bacteroidota</taxon>
        <taxon>Bacteroidia</taxon>
        <taxon>Bacteroidales</taxon>
        <taxon>Prevotellaceae</taxon>
        <taxon>Hoylesella</taxon>
    </lineage>
</organism>
<dbReference type="AlphaFoldDB" id="E0NVQ5"/>
<evidence type="ECO:0000313" key="1">
    <source>
        <dbReference type="EMBL" id="EFM00781.1"/>
    </source>
</evidence>
<dbReference type="eggNOG" id="COG0457">
    <property type="taxonomic scope" value="Bacteria"/>
</dbReference>
<sequence>MGRFNRYCFVIQPIRDEEFTKRYSEVFKPAIEAANLSAYRIDLDPEVKNIIDGIEKKIADAALCLVDISIDNPNVWYELGYAYAKNKDIVMICEESRRMSFPFDVSHKSIIKYKTGSPSDFNDLETKITEKINAYLKGQKSIQKIIESPLKNNEGFQPYETSLLALIVGEQLTDKQSVSIYKLQDEMIKLGFNKVAVSIGVRLLQKKLLIETLIASTWDGEEYEACKLTAEGVNFILSHTDLFDLSPAKYEASKKASSFNDLPF</sequence>
<evidence type="ECO:0008006" key="3">
    <source>
        <dbReference type="Google" id="ProtNLM"/>
    </source>
</evidence>
<accession>E0NVQ5</accession>
<dbReference type="SUPFAM" id="SSF52309">
    <property type="entry name" value="N-(deoxy)ribosyltransferase-like"/>
    <property type="match status" value="1"/>
</dbReference>
<dbReference type="OrthoDB" id="9815193at2"/>
<protein>
    <recommendedName>
        <fullName evidence="3">CD-NTase-associated protein 12/Pycsar effector protein TIR domain-containing protein</fullName>
    </recommendedName>
</protein>
<name>E0NVQ5_9BACT</name>
<dbReference type="EMBL" id="AEEI01000066">
    <property type="protein sequence ID" value="EFM00781.1"/>
    <property type="molecule type" value="Genomic_DNA"/>
</dbReference>